<gene>
    <name evidence="3" type="ORF">M5X09_27930</name>
</gene>
<reference evidence="3 4" key="1">
    <citation type="submission" date="2022-05" db="EMBL/GenBank/DDBJ databases">
        <title>Genome Sequencing of Bee-Associated Microbes.</title>
        <authorList>
            <person name="Dunlap C."/>
        </authorList>
    </citation>
    <scope>NUCLEOTIDE SEQUENCE [LARGE SCALE GENOMIC DNA]</scope>
    <source>
        <strain evidence="3 4">NRRL NRS-1438</strain>
    </source>
</reference>
<dbReference type="InterPro" id="IPR011009">
    <property type="entry name" value="Kinase-like_dom_sf"/>
</dbReference>
<evidence type="ECO:0000313" key="4">
    <source>
        <dbReference type="Proteomes" id="UP001207626"/>
    </source>
</evidence>
<name>A0ABT4E1E2_9BACL</name>
<dbReference type="Pfam" id="PF01636">
    <property type="entry name" value="APH"/>
    <property type="match status" value="1"/>
</dbReference>
<protein>
    <submittedName>
        <fullName evidence="3">Phosphotransferase</fullName>
    </submittedName>
</protein>
<proteinExistence type="inferred from homology"/>
<sequence>MFDFFQFDTDEERRLLLARARNVALTALQRYDIEWERIQFIQLSDTITYKIETSMQQRYLLRIHSERCGKEEICSELALLQDLNQSEGLIVPEGIASKDGSYVMTIDTEAGYRRPYVTLMRWVEGEHASEMTDNRIYRMGAMMGRLHEAAARITLPPGFTRPEWGVDSFAGEMKKLERYYYRFLSEQAWSIYQAAAEKIISHISAMEKNEDNYGLIHADLHSGNIVFNGDEPYPIDFGRCGYGYYLYDMAGALLELDPKQREHFIKGYESVRKLPLGYVRDVECFFVMFMIENGCHHASNPEETNNLISEQPFALAYLQKFLQQSSFLFRRIEPVSMDCSAAALFKLLHQ</sequence>
<organism evidence="3 4">
    <name type="scientific">Paenibacillus apiarius</name>
    <dbReference type="NCBI Taxonomy" id="46240"/>
    <lineage>
        <taxon>Bacteria</taxon>
        <taxon>Bacillati</taxon>
        <taxon>Bacillota</taxon>
        <taxon>Bacilli</taxon>
        <taxon>Bacillales</taxon>
        <taxon>Paenibacillaceae</taxon>
        <taxon>Paenibacillus</taxon>
    </lineage>
</organism>
<dbReference type="Gene3D" id="3.90.1200.10">
    <property type="match status" value="1"/>
</dbReference>
<dbReference type="InterPro" id="IPR050249">
    <property type="entry name" value="Pseudomonas-type_ThrB"/>
</dbReference>
<comment type="caution">
    <text evidence="3">The sequence shown here is derived from an EMBL/GenBank/DDBJ whole genome shotgun (WGS) entry which is preliminary data.</text>
</comment>
<accession>A0ABT4E1E2</accession>
<keyword evidence="4" id="KW-1185">Reference proteome</keyword>
<feature type="domain" description="Aminoglycoside phosphotransferase" evidence="2">
    <location>
        <begin position="48"/>
        <end position="269"/>
    </location>
</feature>
<comment type="similarity">
    <text evidence="1">Belongs to the pseudomonas-type ThrB family.</text>
</comment>
<dbReference type="Gene3D" id="3.30.200.20">
    <property type="entry name" value="Phosphorylase Kinase, domain 1"/>
    <property type="match status" value="1"/>
</dbReference>
<evidence type="ECO:0000256" key="1">
    <source>
        <dbReference type="ARBA" id="ARBA00038240"/>
    </source>
</evidence>
<dbReference type="PANTHER" id="PTHR21064:SF6">
    <property type="entry name" value="AMINOGLYCOSIDE PHOSPHOTRANSFERASE DOMAIN-CONTAINING PROTEIN"/>
    <property type="match status" value="1"/>
</dbReference>
<dbReference type="PANTHER" id="PTHR21064">
    <property type="entry name" value="AMINOGLYCOSIDE PHOSPHOTRANSFERASE DOMAIN-CONTAINING PROTEIN-RELATED"/>
    <property type="match status" value="1"/>
</dbReference>
<evidence type="ECO:0000313" key="3">
    <source>
        <dbReference type="EMBL" id="MCY9523432.1"/>
    </source>
</evidence>
<dbReference type="Proteomes" id="UP001207626">
    <property type="component" value="Unassembled WGS sequence"/>
</dbReference>
<dbReference type="RefSeq" id="WP_087433030.1">
    <property type="nucleotide sequence ID" value="NZ_JAMDLV010000016.1"/>
</dbReference>
<dbReference type="InterPro" id="IPR002575">
    <property type="entry name" value="Aminoglycoside_PTrfase"/>
</dbReference>
<dbReference type="SUPFAM" id="SSF56112">
    <property type="entry name" value="Protein kinase-like (PK-like)"/>
    <property type="match status" value="1"/>
</dbReference>
<evidence type="ECO:0000259" key="2">
    <source>
        <dbReference type="Pfam" id="PF01636"/>
    </source>
</evidence>
<dbReference type="EMBL" id="JAMDLW010000070">
    <property type="protein sequence ID" value="MCY9523432.1"/>
    <property type="molecule type" value="Genomic_DNA"/>
</dbReference>